<organism evidence="1 2">
    <name type="scientific">Phytophthora megakarya</name>
    <dbReference type="NCBI Taxonomy" id="4795"/>
    <lineage>
        <taxon>Eukaryota</taxon>
        <taxon>Sar</taxon>
        <taxon>Stramenopiles</taxon>
        <taxon>Oomycota</taxon>
        <taxon>Peronosporomycetes</taxon>
        <taxon>Peronosporales</taxon>
        <taxon>Peronosporaceae</taxon>
        <taxon>Phytophthora</taxon>
    </lineage>
</organism>
<keyword evidence="2" id="KW-1185">Reference proteome</keyword>
<name>A0A225UKI1_9STRA</name>
<evidence type="ECO:0000313" key="2">
    <source>
        <dbReference type="Proteomes" id="UP000198211"/>
    </source>
</evidence>
<protein>
    <submittedName>
        <fullName evidence="1">Uncharacterized protein</fullName>
    </submittedName>
</protein>
<dbReference type="AlphaFoldDB" id="A0A225UKI1"/>
<accession>A0A225UKI1</accession>
<evidence type="ECO:0000313" key="1">
    <source>
        <dbReference type="EMBL" id="OWY93717.1"/>
    </source>
</evidence>
<gene>
    <name evidence="1" type="ORF">PHMEG_00036787</name>
</gene>
<dbReference type="OrthoDB" id="123221at2759"/>
<sequence length="87" mass="10121">MRTYSPVFQQVGSQDNDAYRSQSRIQRMNKALKFHGDLFHTGVGYTVPNYRLHCYRFGKGMNWAPNMVSNTLFAQYLETEALKSTYS</sequence>
<reference evidence="2" key="1">
    <citation type="submission" date="2017-03" db="EMBL/GenBank/DDBJ databases">
        <title>Phytopthora megakarya and P. palmivora, two closely related causual agents of cacao black pod achieved similar genome size and gene model numbers by different mechanisms.</title>
        <authorList>
            <person name="Ali S."/>
            <person name="Shao J."/>
            <person name="Larry D.J."/>
            <person name="Kronmiller B."/>
            <person name="Shen D."/>
            <person name="Strem M.D."/>
            <person name="Melnick R.L."/>
            <person name="Guiltinan M.J."/>
            <person name="Tyler B.M."/>
            <person name="Meinhardt L.W."/>
            <person name="Bailey B.A."/>
        </authorList>
    </citation>
    <scope>NUCLEOTIDE SEQUENCE [LARGE SCALE GENOMIC DNA]</scope>
    <source>
        <strain evidence="2">zdho120</strain>
    </source>
</reference>
<dbReference type="EMBL" id="NBNE01015580">
    <property type="protein sequence ID" value="OWY93717.1"/>
    <property type="molecule type" value="Genomic_DNA"/>
</dbReference>
<dbReference type="Proteomes" id="UP000198211">
    <property type="component" value="Unassembled WGS sequence"/>
</dbReference>
<comment type="caution">
    <text evidence="1">The sequence shown here is derived from an EMBL/GenBank/DDBJ whole genome shotgun (WGS) entry which is preliminary data.</text>
</comment>
<proteinExistence type="predicted"/>